<reference evidence="1 2" key="1">
    <citation type="journal article" date="2020" name="IScience">
        <title>Genome Sequencing of the Endangered Kingdonia uniflora (Circaeasteraceae, Ranunculales) Reveals Potential Mechanisms of Evolutionary Specialization.</title>
        <authorList>
            <person name="Sun Y."/>
            <person name="Deng T."/>
            <person name="Zhang A."/>
            <person name="Moore M.J."/>
            <person name="Landis J.B."/>
            <person name="Lin N."/>
            <person name="Zhang H."/>
            <person name="Zhang X."/>
            <person name="Huang J."/>
            <person name="Zhang X."/>
            <person name="Sun H."/>
            <person name="Wang H."/>
        </authorList>
    </citation>
    <scope>NUCLEOTIDE SEQUENCE [LARGE SCALE GENOMIC DNA]</scope>
    <source>
        <strain evidence="1">TB1705</strain>
        <tissue evidence="1">Leaf</tissue>
    </source>
</reference>
<evidence type="ECO:0000313" key="1">
    <source>
        <dbReference type="EMBL" id="KAF6164231.1"/>
    </source>
</evidence>
<dbReference type="Pfam" id="PF03386">
    <property type="entry name" value="ENOD93"/>
    <property type="match status" value="2"/>
</dbReference>
<accession>A0A7J7NAH3</accession>
<dbReference type="EMBL" id="JACGCM010000938">
    <property type="protein sequence ID" value="KAF6164231.1"/>
    <property type="molecule type" value="Genomic_DNA"/>
</dbReference>
<dbReference type="PANTHER" id="PTHR33605">
    <property type="entry name" value="EARLY NODULIN-93"/>
    <property type="match status" value="1"/>
</dbReference>
<proteinExistence type="predicted"/>
<organism evidence="1 2">
    <name type="scientific">Kingdonia uniflora</name>
    <dbReference type="NCBI Taxonomy" id="39325"/>
    <lineage>
        <taxon>Eukaryota</taxon>
        <taxon>Viridiplantae</taxon>
        <taxon>Streptophyta</taxon>
        <taxon>Embryophyta</taxon>
        <taxon>Tracheophyta</taxon>
        <taxon>Spermatophyta</taxon>
        <taxon>Magnoliopsida</taxon>
        <taxon>Ranunculales</taxon>
        <taxon>Circaeasteraceae</taxon>
        <taxon>Kingdonia</taxon>
    </lineage>
</organism>
<dbReference type="Proteomes" id="UP000541444">
    <property type="component" value="Unassembled WGS sequence"/>
</dbReference>
<comment type="caution">
    <text evidence="1">The sequence shown here is derived from an EMBL/GenBank/DDBJ whole genome shotgun (WGS) entry which is preliminary data.</text>
</comment>
<dbReference type="OrthoDB" id="634154at2759"/>
<evidence type="ECO:0000313" key="2">
    <source>
        <dbReference type="Proteomes" id="UP000541444"/>
    </source>
</evidence>
<name>A0A7J7NAH3_9MAGN</name>
<dbReference type="InterPro" id="IPR005050">
    <property type="entry name" value="Enod93"/>
</dbReference>
<dbReference type="PANTHER" id="PTHR33605:SF3">
    <property type="entry name" value="EARLY NODULIN-LIKE PROTEIN"/>
    <property type="match status" value="1"/>
</dbReference>
<sequence length="293" mass="32515">MGIPSELRDVWANKRKSILIASPAEEHRIMTSKECTQEGVREGLKAATLACVATAIPTMVAVRYVPWVKVNLNYTAQALIISAGFPLVHSSRGRSGSEPLRVRLSAEKLHSLHTYMTELDILKERGEKLRSSIILGKFKPKPKPKPDIPITAFFSKKVPQTPSSNFIASTSNDASRTSKFVASTSKEALPTSNVIPSASNATSPISNVEESISNIAPITNIAIDDNERLTKISRIDTKEFDINSLEWDPAKRQQIYEYHVDRSSIAAYFITADKTILECARRNSRVEYANRVE</sequence>
<keyword evidence="2" id="KW-1185">Reference proteome</keyword>
<gene>
    <name evidence="1" type="ORF">GIB67_010201</name>
</gene>
<protein>
    <submittedName>
        <fullName evidence="1">Uncharacterized protein</fullName>
    </submittedName>
</protein>
<dbReference type="AlphaFoldDB" id="A0A7J7NAH3"/>